<name>A0ABP4Y6T0_9ACTN</name>
<evidence type="ECO:0000256" key="2">
    <source>
        <dbReference type="ARBA" id="ARBA00022723"/>
    </source>
</evidence>
<dbReference type="EMBL" id="BAAALT010000056">
    <property type="protein sequence ID" value="GAA1800278.1"/>
    <property type="molecule type" value="Genomic_DNA"/>
</dbReference>
<evidence type="ECO:0000256" key="1">
    <source>
        <dbReference type="ARBA" id="ARBA00022722"/>
    </source>
</evidence>
<reference evidence="7" key="1">
    <citation type="journal article" date="2019" name="Int. J. Syst. Evol. Microbiol.">
        <title>The Global Catalogue of Microorganisms (GCM) 10K type strain sequencing project: providing services to taxonomists for standard genome sequencing and annotation.</title>
        <authorList>
            <consortium name="The Broad Institute Genomics Platform"/>
            <consortium name="The Broad Institute Genome Sequencing Center for Infectious Disease"/>
            <person name="Wu L."/>
            <person name="Ma J."/>
        </authorList>
    </citation>
    <scope>NUCLEOTIDE SEQUENCE [LARGE SCALE GENOMIC DNA]</scope>
    <source>
        <strain evidence="7">JCM 13250</strain>
    </source>
</reference>
<evidence type="ECO:0000313" key="7">
    <source>
        <dbReference type="Proteomes" id="UP001500218"/>
    </source>
</evidence>
<proteinExistence type="predicted"/>
<dbReference type="Gene3D" id="3.40.50.1010">
    <property type="entry name" value="5'-nuclease"/>
    <property type="match status" value="1"/>
</dbReference>
<dbReference type="Pfam" id="PF01850">
    <property type="entry name" value="PIN"/>
    <property type="match status" value="1"/>
</dbReference>
<sequence length="77" mass="7928">MLIVDTGVIVAAADRSDRHHSAPVLLEEATGPLVTSPLVVAEAAYLINRELGSAAEESLFTAIVEGALVVESLTAAD</sequence>
<dbReference type="SUPFAM" id="SSF88723">
    <property type="entry name" value="PIN domain-like"/>
    <property type="match status" value="1"/>
</dbReference>
<evidence type="ECO:0000256" key="3">
    <source>
        <dbReference type="ARBA" id="ARBA00022801"/>
    </source>
</evidence>
<keyword evidence="1" id="KW-0540">Nuclease</keyword>
<evidence type="ECO:0000313" key="6">
    <source>
        <dbReference type="EMBL" id="GAA1800278.1"/>
    </source>
</evidence>
<dbReference type="InterPro" id="IPR029060">
    <property type="entry name" value="PIN-like_dom_sf"/>
</dbReference>
<comment type="caution">
    <text evidence="6">The sequence shown here is derived from an EMBL/GenBank/DDBJ whole genome shotgun (WGS) entry which is preliminary data.</text>
</comment>
<dbReference type="Proteomes" id="UP001500218">
    <property type="component" value="Unassembled WGS sequence"/>
</dbReference>
<keyword evidence="2" id="KW-0479">Metal-binding</keyword>
<protein>
    <recommendedName>
        <fullName evidence="5">PIN domain-containing protein</fullName>
    </recommendedName>
</protein>
<gene>
    <name evidence="6" type="ORF">GCM10009682_22320</name>
</gene>
<dbReference type="RefSeq" id="WP_344129129.1">
    <property type="nucleotide sequence ID" value="NZ_BAAALT010000056.1"/>
</dbReference>
<keyword evidence="7" id="KW-1185">Reference proteome</keyword>
<keyword evidence="4" id="KW-0460">Magnesium</keyword>
<keyword evidence="3" id="KW-0378">Hydrolase</keyword>
<feature type="domain" description="PIN" evidence="5">
    <location>
        <begin position="3"/>
        <end position="70"/>
    </location>
</feature>
<evidence type="ECO:0000256" key="4">
    <source>
        <dbReference type="ARBA" id="ARBA00022842"/>
    </source>
</evidence>
<accession>A0ABP4Y6T0</accession>
<organism evidence="6 7">
    <name type="scientific">Luedemannella flava</name>
    <dbReference type="NCBI Taxonomy" id="349316"/>
    <lineage>
        <taxon>Bacteria</taxon>
        <taxon>Bacillati</taxon>
        <taxon>Actinomycetota</taxon>
        <taxon>Actinomycetes</taxon>
        <taxon>Micromonosporales</taxon>
        <taxon>Micromonosporaceae</taxon>
        <taxon>Luedemannella</taxon>
    </lineage>
</organism>
<evidence type="ECO:0000259" key="5">
    <source>
        <dbReference type="Pfam" id="PF01850"/>
    </source>
</evidence>
<dbReference type="InterPro" id="IPR002716">
    <property type="entry name" value="PIN_dom"/>
</dbReference>